<name>A0A507F8B1_9FUNG</name>
<dbReference type="EMBL" id="QEAP01000221">
    <property type="protein sequence ID" value="TPX72531.1"/>
    <property type="molecule type" value="Genomic_DNA"/>
</dbReference>
<feature type="region of interest" description="Disordered" evidence="1">
    <location>
        <begin position="435"/>
        <end position="464"/>
    </location>
</feature>
<proteinExistence type="predicted"/>
<accession>A0A507F8B1</accession>
<dbReference type="Gene3D" id="1.10.555.10">
    <property type="entry name" value="Rho GTPase activation protein"/>
    <property type="match status" value="1"/>
</dbReference>
<dbReference type="Proteomes" id="UP000320333">
    <property type="component" value="Unassembled WGS sequence"/>
</dbReference>
<dbReference type="OrthoDB" id="2163474at2759"/>
<dbReference type="Pfam" id="PF00620">
    <property type="entry name" value="RhoGAP"/>
    <property type="match status" value="1"/>
</dbReference>
<gene>
    <name evidence="3" type="ORF">CcCBS67573_g05795</name>
</gene>
<feature type="region of interest" description="Disordered" evidence="1">
    <location>
        <begin position="269"/>
        <end position="326"/>
    </location>
</feature>
<evidence type="ECO:0000313" key="3">
    <source>
        <dbReference type="EMBL" id="TPX72531.1"/>
    </source>
</evidence>
<feature type="compositionally biased region" description="Polar residues" evidence="1">
    <location>
        <begin position="145"/>
        <end position="165"/>
    </location>
</feature>
<comment type="caution">
    <text evidence="3">The sequence shown here is derived from an EMBL/GenBank/DDBJ whole genome shotgun (WGS) entry which is preliminary data.</text>
</comment>
<dbReference type="PROSITE" id="PS50238">
    <property type="entry name" value="RHOGAP"/>
    <property type="match status" value="1"/>
</dbReference>
<sequence>MSTHPQQKRPGTDTERLAIVATKTLPQNMPALVRSNSSIATCDASFNLNATAPRATDSNLPETIDKSTINGNLQSLKSGGLTARKASLSTVTVGAFAQLPDFNQTPVIPQKLAQLPRQISMTGKDGKKLTVQDMNPFGPAGVELETTTENDTATKPTSQPAPANLHINNLDASRVLDPFSVQDPPMSKGLSSKILSAKSSSSVNVQQNSNQSLIQSKVLSASRSRMSSLPPLDSSLICSTSSMNLRQTADTQSQDICITDSINLSHSILDQPGPTIAHVPAPPTSGPQMQRSRHKSNQDLGASAGSLNNSNVPSPKPSPLLRNRSFSGRKVTPVGISEAVAVKQAVASPTKQVLPKIGAGAPKIQPAKNQQVQEAPTVVEEKPVLSARELAKQRALEKTIWRFSKMDETKLSIYMKNKLRAKELAERTRMELLRKLRKNDDDSDEEETPMPIPSSPKRPQTATRMQMERMSQYERYISNIDSGKCFNLRELKCHLKAYGTYPVSDFVTMEHRAIQEFENYWDMRVRDVNVIPKHLIKPFSVEETMNMTWNMYCYLRSVKQPLFHVDLGRMMLLITETEWSTTDKLFEMQKLFAKLPKEIFLVLKCVLTHLCRLSVSSKTEPYHFRALSNIFAPLIFRIPSRQNSIYQEQLYLAEHPSVLQYSDDSLDAEFESTINSDFDDDKGANMADFAGEDAGERVTSALYSMNNEQSADPKASDPAVTTKPAPHSNTPSITHSNHSRITTQTKATTRMTGGRAPGSIHIPRSIITSKYSGTRASQGPQVDNLWDNAQDEAPSIREIAASPIPGFKTEAVVRERQVYMPDLENLEIPKGSPFSKEALEIAAAVNDELDEEFEFDDWVLKQMQEAAQAYKSKKNRPAQVTVDALANQVEEATPPSNVEILAVPSTSEPQEGTVPASGNPNVVQEEETQSAPQIQKPIIDLQDESDEFEYAGIRIEICEFLEADMYIARTVTDKPTTDGEMASLLAVLESPMHAMFASNQFEIDRLPMVIQQGATVTDVEVVVPENPNNIEPEFKLPKRATFCEMDFGESDPDGFGWNLMTKKGLATELYIAHECQTALSSALELIIKNLDVLFDYNTHIVAERSAKMAVLARRGSSNLL</sequence>
<evidence type="ECO:0000259" key="2">
    <source>
        <dbReference type="PROSITE" id="PS50238"/>
    </source>
</evidence>
<protein>
    <recommendedName>
        <fullName evidence="2">Rho-GAP domain-containing protein</fullName>
    </recommendedName>
</protein>
<keyword evidence="4" id="KW-1185">Reference proteome</keyword>
<dbReference type="InterPro" id="IPR000198">
    <property type="entry name" value="RhoGAP_dom"/>
</dbReference>
<feature type="compositionally biased region" description="Polar residues" evidence="1">
    <location>
        <begin position="727"/>
        <end position="751"/>
    </location>
</feature>
<feature type="domain" description="Rho-GAP" evidence="2">
    <location>
        <begin position="465"/>
        <end position="670"/>
    </location>
</feature>
<evidence type="ECO:0000256" key="1">
    <source>
        <dbReference type="SAM" id="MobiDB-lite"/>
    </source>
</evidence>
<dbReference type="GO" id="GO:0007165">
    <property type="term" value="P:signal transduction"/>
    <property type="evidence" value="ECO:0007669"/>
    <property type="project" value="InterPro"/>
</dbReference>
<dbReference type="STRING" id="246404.A0A507F8B1"/>
<evidence type="ECO:0000313" key="4">
    <source>
        <dbReference type="Proteomes" id="UP000320333"/>
    </source>
</evidence>
<reference evidence="3 4" key="1">
    <citation type="journal article" date="2019" name="Sci. Rep.">
        <title>Comparative genomics of chytrid fungi reveal insights into the obligate biotrophic and pathogenic lifestyle of Synchytrium endobioticum.</title>
        <authorList>
            <person name="van de Vossenberg B.T.L.H."/>
            <person name="Warris S."/>
            <person name="Nguyen H.D.T."/>
            <person name="van Gent-Pelzer M.P.E."/>
            <person name="Joly D.L."/>
            <person name="van de Geest H.C."/>
            <person name="Bonants P.J.M."/>
            <person name="Smith D.S."/>
            <person name="Levesque C.A."/>
            <person name="van der Lee T.A.J."/>
        </authorList>
    </citation>
    <scope>NUCLEOTIDE SEQUENCE [LARGE SCALE GENOMIC DNA]</scope>
    <source>
        <strain evidence="3 4">CBS 675.73</strain>
    </source>
</reference>
<organism evidence="3 4">
    <name type="scientific">Chytriomyces confervae</name>
    <dbReference type="NCBI Taxonomy" id="246404"/>
    <lineage>
        <taxon>Eukaryota</taxon>
        <taxon>Fungi</taxon>
        <taxon>Fungi incertae sedis</taxon>
        <taxon>Chytridiomycota</taxon>
        <taxon>Chytridiomycota incertae sedis</taxon>
        <taxon>Chytridiomycetes</taxon>
        <taxon>Chytridiales</taxon>
        <taxon>Chytriomycetaceae</taxon>
        <taxon>Chytriomyces</taxon>
    </lineage>
</organism>
<feature type="region of interest" description="Disordered" evidence="1">
    <location>
        <begin position="128"/>
        <end position="165"/>
    </location>
</feature>
<feature type="region of interest" description="Disordered" evidence="1">
    <location>
        <begin position="706"/>
        <end position="761"/>
    </location>
</feature>
<dbReference type="InterPro" id="IPR008936">
    <property type="entry name" value="Rho_GTPase_activation_prot"/>
</dbReference>
<dbReference type="SUPFAM" id="SSF48350">
    <property type="entry name" value="GTPase activation domain, GAP"/>
    <property type="match status" value="1"/>
</dbReference>
<dbReference type="AlphaFoldDB" id="A0A507F8B1"/>